<comment type="caution">
    <text evidence="1">The sequence shown here is derived from an EMBL/GenBank/DDBJ whole genome shotgun (WGS) entry which is preliminary data.</text>
</comment>
<dbReference type="AlphaFoldDB" id="A0A843UA87"/>
<dbReference type="Proteomes" id="UP000652761">
    <property type="component" value="Unassembled WGS sequence"/>
</dbReference>
<proteinExistence type="predicted"/>
<reference evidence="1" key="1">
    <citation type="submission" date="2017-07" db="EMBL/GenBank/DDBJ databases">
        <title>Taro Niue Genome Assembly and Annotation.</title>
        <authorList>
            <person name="Atibalentja N."/>
            <person name="Keating K."/>
            <person name="Fields C.J."/>
        </authorList>
    </citation>
    <scope>NUCLEOTIDE SEQUENCE</scope>
    <source>
        <strain evidence="1">Niue_2</strain>
        <tissue evidence="1">Leaf</tissue>
    </source>
</reference>
<gene>
    <name evidence="1" type="ORF">Taro_011191</name>
</gene>
<evidence type="ECO:0000313" key="2">
    <source>
        <dbReference type="Proteomes" id="UP000652761"/>
    </source>
</evidence>
<dbReference type="EMBL" id="NMUH01000416">
    <property type="protein sequence ID" value="MQL78754.1"/>
    <property type="molecule type" value="Genomic_DNA"/>
</dbReference>
<accession>A0A843UA87</accession>
<evidence type="ECO:0000313" key="1">
    <source>
        <dbReference type="EMBL" id="MQL78754.1"/>
    </source>
</evidence>
<sequence length="74" mass="8041">MRPFTDQVEVPILNWGLAGGSDPRANKYPRPTGGYGSRCTSTDAPGGNFCPETEFRKSSALSTVSECRFRIVVT</sequence>
<organism evidence="1 2">
    <name type="scientific">Colocasia esculenta</name>
    <name type="common">Wild taro</name>
    <name type="synonym">Arum esculentum</name>
    <dbReference type="NCBI Taxonomy" id="4460"/>
    <lineage>
        <taxon>Eukaryota</taxon>
        <taxon>Viridiplantae</taxon>
        <taxon>Streptophyta</taxon>
        <taxon>Embryophyta</taxon>
        <taxon>Tracheophyta</taxon>
        <taxon>Spermatophyta</taxon>
        <taxon>Magnoliopsida</taxon>
        <taxon>Liliopsida</taxon>
        <taxon>Araceae</taxon>
        <taxon>Aroideae</taxon>
        <taxon>Colocasieae</taxon>
        <taxon>Colocasia</taxon>
    </lineage>
</organism>
<keyword evidence="2" id="KW-1185">Reference proteome</keyword>
<name>A0A843UA87_COLES</name>
<protein>
    <submittedName>
        <fullName evidence="1">Uncharacterized protein</fullName>
    </submittedName>
</protein>